<accession>A0AAI9T815</accession>
<reference evidence="1" key="1">
    <citation type="submission" date="2015-06" db="EMBL/GenBank/DDBJ databases">
        <authorList>
            <person name="Nguyen H."/>
        </authorList>
    </citation>
    <scope>NUCLEOTIDE SEQUENCE</scope>
    <source>
        <strain evidence="1">DAOM 180753</strain>
    </source>
</reference>
<dbReference type="EMBL" id="LACB01000558">
    <property type="protein sequence ID" value="KAJ9482452.1"/>
    <property type="molecule type" value="Genomic_DNA"/>
</dbReference>
<gene>
    <name evidence="1" type="ORF">VN97_g10977</name>
</gene>
<name>A0AAI9T815_PENTH</name>
<comment type="caution">
    <text evidence="1">The sequence shown here is derived from an EMBL/GenBank/DDBJ whole genome shotgun (WGS) entry which is preliminary data.</text>
</comment>
<organism evidence="1 2">
    <name type="scientific">Penicillium thymicola</name>
    <dbReference type="NCBI Taxonomy" id="293382"/>
    <lineage>
        <taxon>Eukaryota</taxon>
        <taxon>Fungi</taxon>
        <taxon>Dikarya</taxon>
        <taxon>Ascomycota</taxon>
        <taxon>Pezizomycotina</taxon>
        <taxon>Eurotiomycetes</taxon>
        <taxon>Eurotiomycetidae</taxon>
        <taxon>Eurotiales</taxon>
        <taxon>Aspergillaceae</taxon>
        <taxon>Penicillium</taxon>
    </lineage>
</organism>
<dbReference type="PANTHER" id="PTHR37844:SF2">
    <property type="entry name" value="SER_THR PROTEIN PHOSPHATASE SUPERFAMILY (AFU_ORTHOLOGUE AFUA_1G14840)"/>
    <property type="match status" value="1"/>
</dbReference>
<evidence type="ECO:0000313" key="1">
    <source>
        <dbReference type="EMBL" id="KAJ9482452.1"/>
    </source>
</evidence>
<reference evidence="1" key="2">
    <citation type="journal article" date="2016" name="Fungal Biol.">
        <title>Ochratoxin A production by Penicillium thymicola.</title>
        <authorList>
            <person name="Nguyen H.D.T."/>
            <person name="McMullin D.R."/>
            <person name="Ponomareva E."/>
            <person name="Riley R."/>
            <person name="Pomraning K.R."/>
            <person name="Baker S.E."/>
            <person name="Seifert K.A."/>
        </authorList>
    </citation>
    <scope>NUCLEOTIDE SEQUENCE</scope>
    <source>
        <strain evidence="1">DAOM 180753</strain>
    </source>
</reference>
<dbReference type="AlphaFoldDB" id="A0AAI9T815"/>
<evidence type="ECO:0000313" key="2">
    <source>
        <dbReference type="Proteomes" id="UP001227192"/>
    </source>
</evidence>
<sequence length="155" mass="17853">MRAEVWASYRGIFVDVTTIGSSAISAFRIHPVTTKYIDDWTIEAHQDAHHVDLVWLNQGIEYISRSELFTHFCLSTHAMVVDPRHRNRKISSAFMTDLSSEPCWENGVVKLWAFGHTHFNCDFQDLKTGKTVTSNQRGYYFSQSEGFDCEKTVKI</sequence>
<protein>
    <recommendedName>
        <fullName evidence="3">Calcineurin-like phosphoesterase domain-containing protein</fullName>
    </recommendedName>
</protein>
<dbReference type="Proteomes" id="UP001227192">
    <property type="component" value="Unassembled WGS sequence"/>
</dbReference>
<evidence type="ECO:0008006" key="3">
    <source>
        <dbReference type="Google" id="ProtNLM"/>
    </source>
</evidence>
<dbReference type="PANTHER" id="PTHR37844">
    <property type="entry name" value="SER/THR PROTEIN PHOSPHATASE SUPERFAMILY (AFU_ORTHOLOGUE AFUA_1G14840)"/>
    <property type="match status" value="1"/>
</dbReference>
<keyword evidence="2" id="KW-1185">Reference proteome</keyword>
<proteinExistence type="predicted"/>